<proteinExistence type="predicted"/>
<feature type="region of interest" description="Disordered" evidence="1">
    <location>
        <begin position="190"/>
        <end position="214"/>
    </location>
</feature>
<protein>
    <submittedName>
        <fullName evidence="2">Uncharacterized protein</fullName>
    </submittedName>
</protein>
<reference evidence="2 3" key="1">
    <citation type="journal article" date="2014" name="PLoS ONE">
        <title>Global Analysis of Gene Expression Profiles in Physic Nut (Jatropha curcas L.) Seedlings Exposed to Salt Stress.</title>
        <authorList>
            <person name="Zhang L."/>
            <person name="Zhang C."/>
            <person name="Wu P."/>
            <person name="Chen Y."/>
            <person name="Li M."/>
            <person name="Jiang H."/>
            <person name="Wu G."/>
        </authorList>
    </citation>
    <scope>NUCLEOTIDE SEQUENCE [LARGE SCALE GENOMIC DNA]</scope>
    <source>
        <strain evidence="3">cv. GZQX0401</strain>
        <tissue evidence="2">Young leaves</tissue>
    </source>
</reference>
<dbReference type="Proteomes" id="UP000027138">
    <property type="component" value="Unassembled WGS sequence"/>
</dbReference>
<evidence type="ECO:0000256" key="1">
    <source>
        <dbReference type="SAM" id="MobiDB-lite"/>
    </source>
</evidence>
<feature type="region of interest" description="Disordered" evidence="1">
    <location>
        <begin position="1"/>
        <end position="37"/>
    </location>
</feature>
<organism evidence="2 3">
    <name type="scientific">Jatropha curcas</name>
    <name type="common">Barbados nut</name>
    <dbReference type="NCBI Taxonomy" id="180498"/>
    <lineage>
        <taxon>Eukaryota</taxon>
        <taxon>Viridiplantae</taxon>
        <taxon>Streptophyta</taxon>
        <taxon>Embryophyta</taxon>
        <taxon>Tracheophyta</taxon>
        <taxon>Spermatophyta</taxon>
        <taxon>Magnoliopsida</taxon>
        <taxon>eudicotyledons</taxon>
        <taxon>Gunneridae</taxon>
        <taxon>Pentapetalae</taxon>
        <taxon>rosids</taxon>
        <taxon>fabids</taxon>
        <taxon>Malpighiales</taxon>
        <taxon>Euphorbiaceae</taxon>
        <taxon>Crotonoideae</taxon>
        <taxon>Jatropheae</taxon>
        <taxon>Jatropha</taxon>
    </lineage>
</organism>
<gene>
    <name evidence="2" type="ORF">JCGZ_18572</name>
</gene>
<accession>A0A067K4R0</accession>
<evidence type="ECO:0000313" key="2">
    <source>
        <dbReference type="EMBL" id="KDP30048.1"/>
    </source>
</evidence>
<evidence type="ECO:0000313" key="3">
    <source>
        <dbReference type="Proteomes" id="UP000027138"/>
    </source>
</evidence>
<dbReference type="AlphaFoldDB" id="A0A067K4R0"/>
<sequence length="214" mass="23282">MARGRAFNSDASGSVPHGGCGQGGTVPPPSSSESSLASQSPTALAFVTYFVPSLEPRNKLSLVAGHIYPSSGASRQIMRIINYILIKMDTHGMPYHKSEELLLGRVSGCEKAVRSSSACLKRYGRASKKLGRILHSTESAEKYGREPTLMEMFTYTHTKDHDCHMFVDRRALSVNERQLAELRAHVMRLSGQPTAGTSSSDPLPTTDRDISTAQ</sequence>
<feature type="compositionally biased region" description="Polar residues" evidence="1">
    <location>
        <begin position="191"/>
        <end position="203"/>
    </location>
</feature>
<dbReference type="EMBL" id="KK914715">
    <property type="protein sequence ID" value="KDP30048.1"/>
    <property type="molecule type" value="Genomic_DNA"/>
</dbReference>
<keyword evidence="3" id="KW-1185">Reference proteome</keyword>
<name>A0A067K4R0_JATCU</name>